<organism evidence="1 2">
    <name type="scientific">Silvimonas amylolytica</name>
    <dbReference type="NCBI Taxonomy" id="449663"/>
    <lineage>
        <taxon>Bacteria</taxon>
        <taxon>Pseudomonadati</taxon>
        <taxon>Pseudomonadota</taxon>
        <taxon>Betaproteobacteria</taxon>
        <taxon>Neisseriales</taxon>
        <taxon>Chitinibacteraceae</taxon>
        <taxon>Silvimonas</taxon>
    </lineage>
</organism>
<evidence type="ECO:0000313" key="2">
    <source>
        <dbReference type="Proteomes" id="UP000621859"/>
    </source>
</evidence>
<evidence type="ECO:0000313" key="1">
    <source>
        <dbReference type="EMBL" id="GGP24227.1"/>
    </source>
</evidence>
<name>A0ABQ2PFP6_9NEIS</name>
<dbReference type="EMBL" id="BMLY01000001">
    <property type="protein sequence ID" value="GGP24227.1"/>
    <property type="molecule type" value="Genomic_DNA"/>
</dbReference>
<dbReference type="Proteomes" id="UP000621859">
    <property type="component" value="Unassembled WGS sequence"/>
</dbReference>
<sequence length="60" mass="6658">MTGQMGDDRNPAVHKQMCRLRYSVLAPYRNTAVVDPNPELAPGFLSLFLPGWPFVLPNAS</sequence>
<protein>
    <submittedName>
        <fullName evidence="1">Uncharacterized protein</fullName>
    </submittedName>
</protein>
<comment type="caution">
    <text evidence="1">The sequence shown here is derived from an EMBL/GenBank/DDBJ whole genome shotgun (WGS) entry which is preliminary data.</text>
</comment>
<reference evidence="2" key="1">
    <citation type="journal article" date="2019" name="Int. J. Syst. Evol. Microbiol.">
        <title>The Global Catalogue of Microorganisms (GCM) 10K type strain sequencing project: providing services to taxonomists for standard genome sequencing and annotation.</title>
        <authorList>
            <consortium name="The Broad Institute Genomics Platform"/>
            <consortium name="The Broad Institute Genome Sequencing Center for Infectious Disease"/>
            <person name="Wu L."/>
            <person name="Ma J."/>
        </authorList>
    </citation>
    <scope>NUCLEOTIDE SEQUENCE [LARGE SCALE GENOMIC DNA]</scope>
    <source>
        <strain evidence="2">CGMCC 1.8860</strain>
    </source>
</reference>
<keyword evidence="2" id="KW-1185">Reference proteome</keyword>
<proteinExistence type="predicted"/>
<accession>A0ABQ2PFP6</accession>
<gene>
    <name evidence="1" type="ORF">GCM10010971_00460</name>
</gene>